<dbReference type="InterPro" id="IPR013597">
    <property type="entry name" value="Mat_intron_G2"/>
</dbReference>
<dbReference type="RefSeq" id="WP_132117130.1">
    <property type="nucleotide sequence ID" value="NZ_SLWS01000004.1"/>
</dbReference>
<dbReference type="SUPFAM" id="SSF56672">
    <property type="entry name" value="DNA/RNA polymerases"/>
    <property type="match status" value="1"/>
</dbReference>
<dbReference type="AlphaFoldDB" id="A0A4R2JHI6"/>
<evidence type="ECO:0000259" key="1">
    <source>
        <dbReference type="PROSITE" id="PS50878"/>
    </source>
</evidence>
<dbReference type="Pfam" id="PF08388">
    <property type="entry name" value="GIIM"/>
    <property type="match status" value="1"/>
</dbReference>
<dbReference type="InterPro" id="IPR000477">
    <property type="entry name" value="RT_dom"/>
</dbReference>
<gene>
    <name evidence="2" type="ORF">EV192_104152</name>
</gene>
<dbReference type="InterPro" id="IPR043502">
    <property type="entry name" value="DNA/RNA_pol_sf"/>
</dbReference>
<accession>A0A4R2JHI6</accession>
<dbReference type="OrthoDB" id="1550386at2"/>
<keyword evidence="2" id="KW-0695">RNA-directed DNA polymerase</keyword>
<protein>
    <submittedName>
        <fullName evidence="2">Reverse transcriptase (RNA-dependent DNA polymerase)</fullName>
    </submittedName>
</protein>
<keyword evidence="2" id="KW-0548">Nucleotidyltransferase</keyword>
<dbReference type="PANTHER" id="PTHR34047">
    <property type="entry name" value="NUCLEAR INTRON MATURASE 1, MITOCHONDRIAL-RELATED"/>
    <property type="match status" value="1"/>
</dbReference>
<dbReference type="PROSITE" id="PS50878">
    <property type="entry name" value="RT_POL"/>
    <property type="match status" value="1"/>
</dbReference>
<evidence type="ECO:0000313" key="3">
    <source>
        <dbReference type="Proteomes" id="UP000295680"/>
    </source>
</evidence>
<comment type="caution">
    <text evidence="2">The sequence shown here is derived from an EMBL/GenBank/DDBJ whole genome shotgun (WGS) entry which is preliminary data.</text>
</comment>
<evidence type="ECO:0000313" key="2">
    <source>
        <dbReference type="EMBL" id="TCO59311.1"/>
    </source>
</evidence>
<keyword evidence="2" id="KW-0808">Transferase</keyword>
<dbReference type="PANTHER" id="PTHR34047:SF8">
    <property type="entry name" value="PROTEIN YKFC"/>
    <property type="match status" value="1"/>
</dbReference>
<proteinExistence type="predicted"/>
<feature type="domain" description="Reverse transcriptase" evidence="1">
    <location>
        <begin position="1"/>
        <end position="77"/>
    </location>
</feature>
<dbReference type="Proteomes" id="UP000295680">
    <property type="component" value="Unassembled WGS sequence"/>
</dbReference>
<dbReference type="Pfam" id="PF00078">
    <property type="entry name" value="RVT_1"/>
    <property type="match status" value="1"/>
</dbReference>
<keyword evidence="3" id="KW-1185">Reference proteome</keyword>
<dbReference type="GO" id="GO:0003964">
    <property type="term" value="F:RNA-directed DNA polymerase activity"/>
    <property type="evidence" value="ECO:0007669"/>
    <property type="project" value="UniProtKB-KW"/>
</dbReference>
<sequence length="220" mass="26098">MSTESRRAVRRRKGLSTWRLVRYADDFVALVFGSQEDTAALREEIATVLAPMGLRLSEAKTQVVHMAEGFDFLGFHVQWRRKRGTNRWHVCAFIANRPIRWVKARIRALTNRLSQQSMGSVLIRLNQIMRGWANYLKHAVAKHTFDILEHFVWWRVIRMLRIRHRWRWKDSRRRFATPTGRWRRPAMDGIELFNIATVPVTRCRYRASNIPNPWTPANHA</sequence>
<dbReference type="InterPro" id="IPR051083">
    <property type="entry name" value="GrpII_Intron_Splice-Mob/Def"/>
</dbReference>
<name>A0A4R2JHI6_9PSEU</name>
<dbReference type="EMBL" id="SLWS01000004">
    <property type="protein sequence ID" value="TCO59311.1"/>
    <property type="molecule type" value="Genomic_DNA"/>
</dbReference>
<reference evidence="2 3" key="1">
    <citation type="submission" date="2019-03" db="EMBL/GenBank/DDBJ databases">
        <title>Genomic Encyclopedia of Type Strains, Phase IV (KMG-IV): sequencing the most valuable type-strain genomes for metagenomic binning, comparative biology and taxonomic classification.</title>
        <authorList>
            <person name="Goeker M."/>
        </authorList>
    </citation>
    <scope>NUCLEOTIDE SEQUENCE [LARGE SCALE GENOMIC DNA]</scope>
    <source>
        <strain evidence="2 3">DSM 45934</strain>
    </source>
</reference>
<organism evidence="2 3">
    <name type="scientific">Actinocrispum wychmicini</name>
    <dbReference type="NCBI Taxonomy" id="1213861"/>
    <lineage>
        <taxon>Bacteria</taxon>
        <taxon>Bacillati</taxon>
        <taxon>Actinomycetota</taxon>
        <taxon>Actinomycetes</taxon>
        <taxon>Pseudonocardiales</taxon>
        <taxon>Pseudonocardiaceae</taxon>
        <taxon>Actinocrispum</taxon>
    </lineage>
</organism>